<evidence type="ECO:0000313" key="4">
    <source>
        <dbReference type="Proteomes" id="UP000688947"/>
    </source>
</evidence>
<gene>
    <name evidence="3" type="ORF">JG687_00010927</name>
</gene>
<feature type="domain" description="ZSWIM1/3 RNaseH-like" evidence="2">
    <location>
        <begin position="529"/>
        <end position="624"/>
    </location>
</feature>
<feature type="region of interest" description="Disordered" evidence="1">
    <location>
        <begin position="313"/>
        <end position="336"/>
    </location>
</feature>
<feature type="region of interest" description="Disordered" evidence="1">
    <location>
        <begin position="173"/>
        <end position="193"/>
    </location>
</feature>
<dbReference type="AlphaFoldDB" id="A0A8T1U5X6"/>
<dbReference type="OrthoDB" id="114535at2759"/>
<feature type="region of interest" description="Disordered" evidence="1">
    <location>
        <begin position="232"/>
        <end position="272"/>
    </location>
</feature>
<organism evidence="3 4">
    <name type="scientific">Phytophthora cactorum</name>
    <dbReference type="NCBI Taxonomy" id="29920"/>
    <lineage>
        <taxon>Eukaryota</taxon>
        <taxon>Sar</taxon>
        <taxon>Stramenopiles</taxon>
        <taxon>Oomycota</taxon>
        <taxon>Peronosporomycetes</taxon>
        <taxon>Peronosporales</taxon>
        <taxon>Peronosporaceae</taxon>
        <taxon>Phytophthora</taxon>
    </lineage>
</organism>
<dbReference type="EMBL" id="JAENGZ010000642">
    <property type="protein sequence ID" value="KAG6955868.1"/>
    <property type="molecule type" value="Genomic_DNA"/>
</dbReference>
<dbReference type="Proteomes" id="UP000688947">
    <property type="component" value="Unassembled WGS sequence"/>
</dbReference>
<protein>
    <recommendedName>
        <fullName evidence="2">ZSWIM1/3 RNaseH-like domain-containing protein</fullName>
    </recommendedName>
</protein>
<sequence>MQTRRTIRMWDRVQPSLWHPLASLEQSLMDVEMMARRVFSPRFPPFAPFTPDMLPKLHHDDDEFFKDLPIKKPEEATKETLEAATPDYSASSSPEKEGTEAALDKKEPSTAAAGTVPHPTYSSYSYTYATVLDHSGHRIRSARRRYEDSTGRLKATHEREIDGKKLKMVWQRSNTQDEGGHETTCSSGNPEEFEKEWVETPFGRAEDEEVAKWMGDRERNVYQAFGIEYNPDDIIPKSETPEERMVVEEGSQERKETIQKMSKRQEEETTPPQFTSVAYADQMLLHVMPLVFIIVTMFHCDDLLLPALPQDGSASKVHPGDSSDSVEPTQPKNASDSANGAYAMLAVVSSLVGKTFTAWTDFFAFWDQFEREQCVVYRTIDCQTTKLYNRMRANHPERQVPDSFGYALHKYRRFVSPWFEPEKVACKNPRHNHVNNETLYTALKQCKDLLIESVMSMFDAFGQTNTDTKPIVSYVADTTGLPISTQQVRNLMNARLGHGSAEQRLKIVLAEFASTADNEGVLLQGDWDQSIDIVLQTKAQREIFSRWGDTLALNWTHNCTNLGFYVGRGVSVLDFRCLNQQKESLLAILEWFKSKNPSRSHLQSLVIDKDFTEWSTLRTAIPQAARYVKRMICGKKYIVLPKYRDEIEGLFTPMLYVPTKEQFQSLLELFERRVKKVAPSFAPSL</sequence>
<feature type="region of interest" description="Disordered" evidence="1">
    <location>
        <begin position="76"/>
        <end position="117"/>
    </location>
</feature>
<reference evidence="3" key="1">
    <citation type="submission" date="2021-01" db="EMBL/GenBank/DDBJ databases">
        <title>Phytophthora aleatoria, a newly-described species from Pinus radiata is distinct from Phytophthora cactorum isolates based on comparative genomics.</title>
        <authorList>
            <person name="Mcdougal R."/>
            <person name="Panda P."/>
            <person name="Williams N."/>
            <person name="Studholme D.J."/>
        </authorList>
    </citation>
    <scope>NUCLEOTIDE SEQUENCE</scope>
    <source>
        <strain evidence="3">NZFS 3830</strain>
    </source>
</reference>
<evidence type="ECO:0000313" key="3">
    <source>
        <dbReference type="EMBL" id="KAG6955868.1"/>
    </source>
</evidence>
<dbReference type="Pfam" id="PF21056">
    <property type="entry name" value="ZSWIM1-3_RNaseH-like"/>
    <property type="match status" value="1"/>
</dbReference>
<proteinExistence type="predicted"/>
<evidence type="ECO:0000259" key="2">
    <source>
        <dbReference type="Pfam" id="PF21056"/>
    </source>
</evidence>
<comment type="caution">
    <text evidence="3">The sequence shown here is derived from an EMBL/GenBank/DDBJ whole genome shotgun (WGS) entry which is preliminary data.</text>
</comment>
<feature type="compositionally biased region" description="Polar residues" evidence="1">
    <location>
        <begin position="173"/>
        <end position="189"/>
    </location>
</feature>
<dbReference type="VEuPathDB" id="FungiDB:PC110_g8390"/>
<feature type="compositionally biased region" description="Basic and acidic residues" evidence="1">
    <location>
        <begin position="234"/>
        <end position="267"/>
    </location>
</feature>
<accession>A0A8T1U5X6</accession>
<evidence type="ECO:0000256" key="1">
    <source>
        <dbReference type="SAM" id="MobiDB-lite"/>
    </source>
</evidence>
<name>A0A8T1U5X6_9STRA</name>
<feature type="compositionally biased region" description="Polar residues" evidence="1">
    <location>
        <begin position="322"/>
        <end position="336"/>
    </location>
</feature>
<dbReference type="InterPro" id="IPR048324">
    <property type="entry name" value="ZSWIM1-3_RNaseH-like"/>
</dbReference>
<feature type="compositionally biased region" description="Basic and acidic residues" evidence="1">
    <location>
        <begin position="94"/>
        <end position="108"/>
    </location>
</feature>
<dbReference type="VEuPathDB" id="FungiDB:PC110_g8389"/>